<protein>
    <submittedName>
        <fullName evidence="2">Uncharacterized protein</fullName>
    </submittedName>
</protein>
<keyword evidence="1" id="KW-0732">Signal</keyword>
<dbReference type="AlphaFoldDB" id="A0A6G9YNS3"/>
<organism evidence="2 3">
    <name type="scientific">Nocardia arthritidis</name>
    <dbReference type="NCBI Taxonomy" id="228602"/>
    <lineage>
        <taxon>Bacteria</taxon>
        <taxon>Bacillati</taxon>
        <taxon>Actinomycetota</taxon>
        <taxon>Actinomycetes</taxon>
        <taxon>Mycobacteriales</taxon>
        <taxon>Nocardiaceae</taxon>
        <taxon>Nocardia</taxon>
    </lineage>
</organism>
<dbReference type="RefSeq" id="WP_167477043.1">
    <property type="nucleotide sequence ID" value="NZ_CP046172.1"/>
</dbReference>
<sequence>MHDKTVRGALRGATATIAVCAALTGGAAAASAAPLPLEPATDATTTTVDGNAKPVTDLLTTSGSSSLSSSINAKVTCLLQRTLSAQGKWDCN</sequence>
<dbReference type="Proteomes" id="UP000503540">
    <property type="component" value="Chromosome"/>
</dbReference>
<proteinExistence type="predicted"/>
<evidence type="ECO:0000256" key="1">
    <source>
        <dbReference type="SAM" id="SignalP"/>
    </source>
</evidence>
<feature type="chain" id="PRO_5026063790" evidence="1">
    <location>
        <begin position="33"/>
        <end position="92"/>
    </location>
</feature>
<evidence type="ECO:0000313" key="3">
    <source>
        <dbReference type="Proteomes" id="UP000503540"/>
    </source>
</evidence>
<dbReference type="KEGG" id="nah:F5544_34205"/>
<gene>
    <name evidence="2" type="ORF">F5544_34205</name>
</gene>
<dbReference type="EMBL" id="CP046172">
    <property type="protein sequence ID" value="QIS14676.1"/>
    <property type="molecule type" value="Genomic_DNA"/>
</dbReference>
<evidence type="ECO:0000313" key="2">
    <source>
        <dbReference type="EMBL" id="QIS14676.1"/>
    </source>
</evidence>
<accession>A0A6G9YNS3</accession>
<reference evidence="2 3" key="1">
    <citation type="journal article" date="2019" name="ACS Chem. Biol.">
        <title>Identification and Mobilization of a Cryptic Antibiotic Biosynthesis Gene Locus from a Human-Pathogenic Nocardia Isolate.</title>
        <authorList>
            <person name="Herisse M."/>
            <person name="Ishida K."/>
            <person name="Porter J.L."/>
            <person name="Howden B."/>
            <person name="Hertweck C."/>
            <person name="Stinear T.P."/>
            <person name="Pidot S.J."/>
        </authorList>
    </citation>
    <scope>NUCLEOTIDE SEQUENCE [LARGE SCALE GENOMIC DNA]</scope>
    <source>
        <strain evidence="2 3">AUSMDU00012717</strain>
    </source>
</reference>
<name>A0A6G9YNS3_9NOCA</name>
<keyword evidence="3" id="KW-1185">Reference proteome</keyword>
<feature type="signal peptide" evidence="1">
    <location>
        <begin position="1"/>
        <end position="32"/>
    </location>
</feature>